<evidence type="ECO:0000259" key="4">
    <source>
        <dbReference type="Pfam" id="PF00535"/>
    </source>
</evidence>
<name>R9I8T2_9BACT</name>
<dbReference type="STRING" id="1235788.C802_01807"/>
<dbReference type="AlphaFoldDB" id="R9I8T2"/>
<evidence type="ECO:0000256" key="1">
    <source>
        <dbReference type="ARBA" id="ARBA00022676"/>
    </source>
</evidence>
<feature type="transmembrane region" description="Helical" evidence="3">
    <location>
        <begin position="308"/>
        <end position="327"/>
    </location>
</feature>
<keyword evidence="6" id="KW-1185">Reference proteome</keyword>
<dbReference type="HOGENOM" id="CLU_025996_25_1_10"/>
<comment type="caution">
    <text evidence="5">The sequence shown here is derived from an EMBL/GenBank/DDBJ whole genome shotgun (WGS) entry which is preliminary data.</text>
</comment>
<reference evidence="5 6" key="1">
    <citation type="submission" date="2013-04" db="EMBL/GenBank/DDBJ databases">
        <title>The Genome Sequence of Bacteroides massiliensis dnLKV3.</title>
        <authorList>
            <consortium name="The Broad Institute Genomics Platform"/>
            <consortium name="The Broad Institute Genome Sequencing Center for Infectious Disease"/>
            <person name="Earl A."/>
            <person name="Xavier R."/>
            <person name="Kuhn K."/>
            <person name="Stappenbeck T."/>
            <person name="Walker B."/>
            <person name="Young S."/>
            <person name="Zeng Q."/>
            <person name="Gargeya S."/>
            <person name="Fitzgerald M."/>
            <person name="Haas B."/>
            <person name="Abouelleil A."/>
            <person name="Allen A.W."/>
            <person name="Alvarado L."/>
            <person name="Arachchi H.M."/>
            <person name="Berlin A.M."/>
            <person name="Chapman S.B."/>
            <person name="Gainer-Dewar J."/>
            <person name="Goldberg J."/>
            <person name="Griggs A."/>
            <person name="Gujja S."/>
            <person name="Hansen M."/>
            <person name="Howarth C."/>
            <person name="Imamovic A."/>
            <person name="Ireland A."/>
            <person name="Larimer J."/>
            <person name="McCowan C."/>
            <person name="Murphy C."/>
            <person name="Pearson M."/>
            <person name="Poon T.W."/>
            <person name="Priest M."/>
            <person name="Roberts A."/>
            <person name="Saif S."/>
            <person name="Shea T."/>
            <person name="Sisk P."/>
            <person name="Sykes S."/>
            <person name="Wortman J."/>
            <person name="Nusbaum C."/>
            <person name="Birren B."/>
        </authorList>
    </citation>
    <scope>NUCLEOTIDE SEQUENCE [LARGE SCALE GENOMIC DNA]</scope>
    <source>
        <strain evidence="6">dnLKV3</strain>
    </source>
</reference>
<dbReference type="GO" id="GO:0016758">
    <property type="term" value="F:hexosyltransferase activity"/>
    <property type="evidence" value="ECO:0007669"/>
    <property type="project" value="UniProtKB-ARBA"/>
</dbReference>
<keyword evidence="3" id="KW-0472">Membrane</keyword>
<dbReference type="Pfam" id="PF00535">
    <property type="entry name" value="Glycos_transf_2"/>
    <property type="match status" value="1"/>
</dbReference>
<sequence>MQKDGNSMTQPLISVIVPCYNVEEYLPRCVESVLNQTYRNLEILLVDDGSPDRCGEICDGYAAVDSRVKVIHKENGGLSDARNVALDVMKGEYVTFVDSDDYVAADYVEYLYKLMEEYGVKLSVSRHQEFKDGASVSVEIRTCPVASESVGQDEGLACMFYQQAFDTTAWGKMYHRSLFSDGIRYPEGWLYEDLPTTYRLMMKCDYIAFGNYRNYFYRIRSTSIEGTPFKPLKYESCMRIIRQLEADKVRMPERVRRALDCRIVSFAFHILLEVPQEEKEMRRSLLEIIRRKRIHVLFDGKARRKARAACLLSLAGVWLVNLFVGYGKSRKVD</sequence>
<evidence type="ECO:0000256" key="3">
    <source>
        <dbReference type="SAM" id="Phobius"/>
    </source>
</evidence>
<gene>
    <name evidence="5" type="ORF">C802_01807</name>
</gene>
<keyword evidence="1" id="KW-0328">Glycosyltransferase</keyword>
<dbReference type="Proteomes" id="UP000014200">
    <property type="component" value="Unassembled WGS sequence"/>
</dbReference>
<dbReference type="CDD" id="cd00761">
    <property type="entry name" value="Glyco_tranf_GTA_type"/>
    <property type="match status" value="1"/>
</dbReference>
<organism evidence="5 6">
    <name type="scientific">Phocaeicola sartorii</name>
    <dbReference type="NCBI Taxonomy" id="671267"/>
    <lineage>
        <taxon>Bacteria</taxon>
        <taxon>Pseudomonadati</taxon>
        <taxon>Bacteroidota</taxon>
        <taxon>Bacteroidia</taxon>
        <taxon>Bacteroidales</taxon>
        <taxon>Bacteroidaceae</taxon>
        <taxon>Phocaeicola</taxon>
    </lineage>
</organism>
<protein>
    <recommendedName>
        <fullName evidence="4">Glycosyltransferase 2-like domain-containing protein</fullName>
    </recommendedName>
</protein>
<proteinExistence type="predicted"/>
<dbReference type="PANTHER" id="PTHR22916">
    <property type="entry name" value="GLYCOSYLTRANSFERASE"/>
    <property type="match status" value="1"/>
</dbReference>
<keyword evidence="3" id="KW-1133">Transmembrane helix</keyword>
<keyword evidence="3" id="KW-0812">Transmembrane</keyword>
<feature type="domain" description="Glycosyltransferase 2-like" evidence="4">
    <location>
        <begin position="14"/>
        <end position="180"/>
    </location>
</feature>
<dbReference type="InterPro" id="IPR001173">
    <property type="entry name" value="Glyco_trans_2-like"/>
</dbReference>
<dbReference type="InterPro" id="IPR029044">
    <property type="entry name" value="Nucleotide-diphossugar_trans"/>
</dbReference>
<evidence type="ECO:0000256" key="2">
    <source>
        <dbReference type="ARBA" id="ARBA00022679"/>
    </source>
</evidence>
<dbReference type="Gene3D" id="3.90.550.10">
    <property type="entry name" value="Spore Coat Polysaccharide Biosynthesis Protein SpsA, Chain A"/>
    <property type="match status" value="1"/>
</dbReference>
<keyword evidence="2" id="KW-0808">Transferase</keyword>
<accession>R9I8T2</accession>
<dbReference type="SUPFAM" id="SSF53448">
    <property type="entry name" value="Nucleotide-diphospho-sugar transferases"/>
    <property type="match status" value="1"/>
</dbReference>
<dbReference type="PANTHER" id="PTHR22916:SF51">
    <property type="entry name" value="GLYCOSYLTRANSFERASE EPSH-RELATED"/>
    <property type="match status" value="1"/>
</dbReference>
<evidence type="ECO:0000313" key="5">
    <source>
        <dbReference type="EMBL" id="EOS13062.1"/>
    </source>
</evidence>
<dbReference type="PATRIC" id="fig|1235788.3.peg.1850"/>
<evidence type="ECO:0000313" key="6">
    <source>
        <dbReference type="Proteomes" id="UP000014200"/>
    </source>
</evidence>
<dbReference type="EMBL" id="ASSP01000010">
    <property type="protein sequence ID" value="EOS13062.1"/>
    <property type="molecule type" value="Genomic_DNA"/>
</dbReference>